<name>A0A7T7V0X5_9FLAO</name>
<accession>A0A7T7V0X5</accession>
<gene>
    <name evidence="1" type="ORF">I6H88_04340</name>
</gene>
<dbReference type="RefSeq" id="WP_131828170.1">
    <property type="nucleotide sequence ID" value="NZ_CBCSDR010000015.1"/>
</dbReference>
<reference evidence="1 2" key="1">
    <citation type="submission" date="2020-12" db="EMBL/GenBank/DDBJ databases">
        <title>FDA dAtabase for Regulatory Grade micrObial Sequences (FDA-ARGOS): Supporting development and validation of Infectious Disease Dx tests.</title>
        <authorList>
            <person name="Kerrigan L."/>
            <person name="Long C."/>
            <person name="Tallon L."/>
            <person name="Sadzewicz L."/>
            <person name="Zhao X."/>
            <person name="Boylan J."/>
            <person name="Ott S."/>
            <person name="Bowen H."/>
            <person name="Vavikolanu K."/>
            <person name="Mehta A."/>
            <person name="Aluvathingal J."/>
            <person name="Nadendla S."/>
            <person name="Yan Y."/>
            <person name="Sichtig H."/>
        </authorList>
    </citation>
    <scope>NUCLEOTIDE SEQUENCE [LARGE SCALE GENOMIC DNA]</scope>
    <source>
        <strain evidence="1 2">FDAARGOS_1031</strain>
    </source>
</reference>
<dbReference type="EMBL" id="CP067018">
    <property type="protein sequence ID" value="QQN59821.1"/>
    <property type="molecule type" value="Genomic_DNA"/>
</dbReference>
<sequence length="255" mass="29278">MKSLIKSTSQPTTLAILQQCTATDRKAFNMQLVKIEQGLSVQESIETGLVLTNVVRDKESKISAIEQICKIIEYFQELTNVNKKMEAFQIQVLAGDLLDAFTGDTIEDIILMFKMARKGEFGQVYRIDGMVIMSWVPQYLEYKAEERERLYRKQESQRKKEEQNSDISDKAIEKLDLLISKLSSPVKDLEAKPHQYNLTRDSSISFVTYLENLPESCKILSKKDLAQQITATAFSCPEAHEILIAEKERRNEKKK</sequence>
<keyword evidence="2" id="KW-1185">Reference proteome</keyword>
<dbReference type="OrthoDB" id="1249049at2"/>
<dbReference type="GeneID" id="93134547"/>
<protein>
    <submittedName>
        <fullName evidence="1">Uncharacterized protein</fullName>
    </submittedName>
</protein>
<dbReference type="AlphaFoldDB" id="A0A7T7V0X5"/>
<proteinExistence type="predicted"/>
<evidence type="ECO:0000313" key="1">
    <source>
        <dbReference type="EMBL" id="QQN59821.1"/>
    </source>
</evidence>
<dbReference type="Proteomes" id="UP000595426">
    <property type="component" value="Chromosome"/>
</dbReference>
<organism evidence="1 2">
    <name type="scientific">Elizabethkingia bruuniana</name>
    <dbReference type="NCBI Taxonomy" id="1756149"/>
    <lineage>
        <taxon>Bacteria</taxon>
        <taxon>Pseudomonadati</taxon>
        <taxon>Bacteroidota</taxon>
        <taxon>Flavobacteriia</taxon>
        <taxon>Flavobacteriales</taxon>
        <taxon>Weeksellaceae</taxon>
        <taxon>Elizabethkingia</taxon>
    </lineage>
</organism>
<evidence type="ECO:0000313" key="2">
    <source>
        <dbReference type="Proteomes" id="UP000595426"/>
    </source>
</evidence>